<evidence type="ECO:0000313" key="17">
    <source>
        <dbReference type="EMBL" id="KAI6661537.1"/>
    </source>
</evidence>
<dbReference type="Pfam" id="PF00520">
    <property type="entry name" value="Ion_trans"/>
    <property type="match status" value="1"/>
</dbReference>
<evidence type="ECO:0000256" key="1">
    <source>
        <dbReference type="ARBA" id="ARBA00004138"/>
    </source>
</evidence>
<evidence type="ECO:0000259" key="16">
    <source>
        <dbReference type="Pfam" id="PF00520"/>
    </source>
</evidence>
<comment type="caution">
    <text evidence="17">The sequence shown here is derived from an EMBL/GenBank/DDBJ whole genome shotgun (WGS) entry which is preliminary data.</text>
</comment>
<dbReference type="Proteomes" id="UP001165289">
    <property type="component" value="Unassembled WGS sequence"/>
</dbReference>
<dbReference type="InterPro" id="IPR005821">
    <property type="entry name" value="Ion_trans_dom"/>
</dbReference>
<evidence type="ECO:0000256" key="2">
    <source>
        <dbReference type="ARBA" id="ARBA00004141"/>
    </source>
</evidence>
<keyword evidence="17" id="KW-0282">Flagellum</keyword>
<feature type="transmembrane region" description="Helical" evidence="15">
    <location>
        <begin position="683"/>
        <end position="704"/>
    </location>
</feature>
<keyword evidence="8 15" id="KW-1133">Transmembrane helix</keyword>
<keyword evidence="7" id="KW-0677">Repeat</keyword>
<sequence>MEGNYGKLELSWQSGPLPTHNTQLSYLTDESILYNAGINLNLLDVSTGTTNQFGISTRTVSCIAVYRCNQWVAQAQLSVDSDVILLNERGDVKGKFETGARLEYSALAFSHDGKYIAGASGVPEFKLYIWDISNYKLVCSTEIGPDKRVKEIEFDPQNNSRLSAITDEGDFFLYKIEKCGSLLSELSRIEIELPDKDCRIGYEKDPITSQLSRPDVDATLHNPLLSDLEFYPYKVDPSLLESAGKSNVIAQGWGLNSQLYLLTTEAIFSIDGDKGKLTILYRLSEPSYIPPHTAQSHRDSQRVAFPEKEDDLIEQTDMISVSDRLLTNPLCMAITSQGFVLGYDDGMIRILDDKNQFVVKGEINLDGIPVCFIFPPSFTSLTVVTDSGGLYSLDILPQREPVAHKLNTVNRQPSLSNISTVALSQDREVVITANADGVILAWEGIDGQLISSIVTEDGCTTFVGLKSAPVVVTGTSSGYVCVFDLTEPVKPKLIQTKRLHKDCITELSTDIYSQVIISCSSDCNMFIMDARVSSDLNILCSLSLHYTEPSKLFIHSWWASGCYGKPGLIGYIYINTQSQCIIRYVAVRISLRNMSNSSSKRSKVLTRLETVEEVGSVMSDLPNSNTYNLDNDQLMRDSINISLQKDIRKRKLNPLSVEETDTTNVSTQAWREKLQKSLRSLRFHALVTVLVLLDVFLVLVDLILNGDIIHGECLKDDDCSVSQCSKDLIENCPCPINITISPSNSSNSICRLVGFKRECVSIEDTSVPVILILNGISLFILFIFILEIVLKLVAFRLRFFKKFFEVFDAVIVITSFIMEFVKYVFSLEQHLSHSNNNADSIEKLQFFDLLIAFRLWRVVRIITGALASYNTAKTQRHKTEVHKIVLTENKRYTELFNEYEYASDEILRLRKLLINMKANPFPAGYQLTLFEVQDLGIESIYTPSHKETLHIASLGNDNDVITFQFNPIWAEEADLSYYSDPSTKQLNRDKCNYLVSKITTVLSGLCITGPSLLYSVSRVSGELLRLVLSEVKGEEGEVRKTFQIEGRYPGHIITGARLDSIDNSCTCVSPTHELVASVYRDGRVKLRRVLEPAAVCLEFNVVHYSRDNILAVVFSDTAQSLYCLSKCGGGVSCVKLDGSGSMIGRQRTQAANVNKKMRDNLLRTTRENEGSYLQAQHGIGEISYKNDSGLKAKYITIKELGLNTESDTWLDVCNRDSEEKEKVIYTLQREELVNGLNGLRETVLQMIEDNQILPEIEQLSRTDFVLDIDKQRELKQKQEDSIKAKEREIHLQNLAKLFLTEQLKDTCWETMTVTGKNVYSFNRKVEVSNYPLSKLIEKERKARQAAIERIEIVKECIDAREDLDGDIGPGIYKTQISRIGQKTEDEDDVDDKGAMGGNKEEDIDRESIEGRKAETHGGIVIPSQFNTRSILSCRDLVLILHQSVFKVKQFFNQEFDEVLKLKQSEVMRTNERCFRIRQILQDLKTKHKIEFYTKSETLAMHAFEEPGRLLEVIDSEVKIDKYETVTERQQRTQLAHIEEERRLAEMGDKWRERGLDMMMGGKLEIDTEDELFRDLVEPEFLDNPALSADPELQARKQEWQLHVEQVKEERDKHKRALEAEMSKLEQAMVDGCQRVDDKIQQLYRAKISADKVVYQEELKIITLLAAEMFTQELLKQEEFLLKMLEQSREYKLVANERVNEIKEDLDNFTEMYASSQIDDKNLDRNFRKEHSDLEPHVDALYRLFRKRPRVQKRPVAGGTSGDVTLSIFPVASLSNAQVLRETTEELDAYTNAPEGVDLEGWGRLVAARKQKINSEQKLKKQALELAEIQAYHQDMVKQDEHAQSETDTTNIELDRLRGVKNRLYFNIQVQLLVKQGQVEVEDGGCFLTDHSDSILIFKQTIDELNKQVKLLGKEKLERMRQNMEFKRGIHLLEWEHRKLRMQAEDLQKKAKEIQTLKLTKDVQIRMQASQSLGRSNKADMELLEQELEYKKNAHDSKISSLDLQLSQLNKEISKRRDDNESLEGDMQEAAVAEAERSRLVERERPDPQELSNKRVRGVMLRRRMLDMVKAQAREISALQSELERLRLKTFPALLQLS</sequence>
<evidence type="ECO:0000256" key="6">
    <source>
        <dbReference type="ARBA" id="ARBA00022692"/>
    </source>
</evidence>
<evidence type="ECO:0000313" key="18">
    <source>
        <dbReference type="Proteomes" id="UP001165289"/>
    </source>
</evidence>
<evidence type="ECO:0000256" key="8">
    <source>
        <dbReference type="ARBA" id="ARBA00022989"/>
    </source>
</evidence>
<keyword evidence="5" id="KW-0853">WD repeat</keyword>
<dbReference type="Gene3D" id="2.130.10.10">
    <property type="entry name" value="YVTN repeat-like/Quinoprotein amine dehydrogenase"/>
    <property type="match status" value="2"/>
</dbReference>
<dbReference type="GO" id="GO:0016020">
    <property type="term" value="C:membrane"/>
    <property type="evidence" value="ECO:0007669"/>
    <property type="project" value="UniProtKB-SubCell"/>
</dbReference>
<dbReference type="PANTHER" id="PTHR14885:SF1">
    <property type="entry name" value="CILIA- AND FLAGELLA-ASSOCIATED PROTEIN 43"/>
    <property type="match status" value="1"/>
</dbReference>
<dbReference type="GO" id="GO:0060271">
    <property type="term" value="P:cilium assembly"/>
    <property type="evidence" value="ECO:0007669"/>
    <property type="project" value="TreeGrafter"/>
</dbReference>
<dbReference type="InterPro" id="IPR001680">
    <property type="entry name" value="WD40_rpt"/>
</dbReference>
<dbReference type="Pfam" id="PF25828">
    <property type="entry name" value="CC_Cfap43"/>
    <property type="match status" value="1"/>
</dbReference>
<evidence type="ECO:0000256" key="12">
    <source>
        <dbReference type="ARBA" id="ARBA00023273"/>
    </source>
</evidence>
<feature type="region of interest" description="Disordered" evidence="14">
    <location>
        <begin position="1380"/>
        <end position="1409"/>
    </location>
</feature>
<evidence type="ECO:0000256" key="7">
    <source>
        <dbReference type="ARBA" id="ARBA00022737"/>
    </source>
</evidence>
<dbReference type="InterPro" id="IPR015943">
    <property type="entry name" value="WD40/YVTN_repeat-like_dom_sf"/>
</dbReference>
<dbReference type="SMART" id="SM00320">
    <property type="entry name" value="WD40"/>
    <property type="match status" value="5"/>
</dbReference>
<reference evidence="17 18" key="1">
    <citation type="journal article" date="2023" name="BMC Biol.">
        <title>The compact genome of the sponge Oopsacas minuta (Hexactinellida) is lacking key metazoan core genes.</title>
        <authorList>
            <person name="Santini S."/>
            <person name="Schenkelaars Q."/>
            <person name="Jourda C."/>
            <person name="Duchesne M."/>
            <person name="Belahbib H."/>
            <person name="Rocher C."/>
            <person name="Selva M."/>
            <person name="Riesgo A."/>
            <person name="Vervoort M."/>
            <person name="Leys S.P."/>
            <person name="Kodjabachian L."/>
            <person name="Le Bivic A."/>
            <person name="Borchiellini C."/>
            <person name="Claverie J.M."/>
            <person name="Renard E."/>
        </authorList>
    </citation>
    <scope>NUCLEOTIDE SEQUENCE [LARGE SCALE GENOMIC DNA]</scope>
    <source>
        <strain evidence="17">SPO-2</strain>
    </source>
</reference>
<dbReference type="InterPro" id="IPR027359">
    <property type="entry name" value="Volt_channel_dom_sf"/>
</dbReference>
<evidence type="ECO:0000256" key="4">
    <source>
        <dbReference type="ARBA" id="ARBA00022490"/>
    </source>
</evidence>
<keyword evidence="17" id="KW-0969">Cilium</keyword>
<organism evidence="17 18">
    <name type="scientific">Oopsacas minuta</name>
    <dbReference type="NCBI Taxonomy" id="111878"/>
    <lineage>
        <taxon>Eukaryota</taxon>
        <taxon>Metazoa</taxon>
        <taxon>Porifera</taxon>
        <taxon>Hexactinellida</taxon>
        <taxon>Hexasterophora</taxon>
        <taxon>Lyssacinosida</taxon>
        <taxon>Leucopsacidae</taxon>
        <taxon>Oopsacas</taxon>
    </lineage>
</organism>
<evidence type="ECO:0000256" key="3">
    <source>
        <dbReference type="ARBA" id="ARBA00004245"/>
    </source>
</evidence>
<feature type="compositionally biased region" description="Basic and acidic residues" evidence="14">
    <location>
        <begin position="1398"/>
        <end position="1409"/>
    </location>
</feature>
<evidence type="ECO:0000256" key="15">
    <source>
        <dbReference type="SAM" id="Phobius"/>
    </source>
</evidence>
<accession>A0AAV7KJJ2</accession>
<feature type="transmembrane region" description="Helical" evidence="15">
    <location>
        <begin position="770"/>
        <end position="794"/>
    </location>
</feature>
<protein>
    <submittedName>
        <fullName evidence="17">Cilia- and flagella-associated protein 43</fullName>
    </submittedName>
</protein>
<dbReference type="GO" id="GO:0005216">
    <property type="term" value="F:monoatomic ion channel activity"/>
    <property type="evidence" value="ECO:0007669"/>
    <property type="project" value="InterPro"/>
</dbReference>
<keyword evidence="11" id="KW-0206">Cytoskeleton</keyword>
<name>A0AAV7KJJ2_9METZ</name>
<dbReference type="InterPro" id="IPR011047">
    <property type="entry name" value="Quinoprotein_ADH-like_sf"/>
</dbReference>
<comment type="subcellular location">
    <subcellularLocation>
        <location evidence="1">Cell projection</location>
        <location evidence="1">Cilium</location>
    </subcellularLocation>
    <subcellularLocation>
        <location evidence="3">Cytoplasm</location>
        <location evidence="3">Cytoskeleton</location>
    </subcellularLocation>
    <subcellularLocation>
        <location evidence="2">Membrane</location>
        <topology evidence="2">Multi-pass membrane protein</topology>
    </subcellularLocation>
</comment>
<dbReference type="EMBL" id="JAKMXF010000011">
    <property type="protein sequence ID" value="KAI6661537.1"/>
    <property type="molecule type" value="Genomic_DNA"/>
</dbReference>
<evidence type="ECO:0000256" key="13">
    <source>
        <dbReference type="SAM" id="Coils"/>
    </source>
</evidence>
<keyword evidence="6 15" id="KW-0812">Transmembrane</keyword>
<dbReference type="SUPFAM" id="SSF81324">
    <property type="entry name" value="Voltage-gated potassium channels"/>
    <property type="match status" value="1"/>
</dbReference>
<feature type="coiled-coil region" evidence="13">
    <location>
        <begin position="1929"/>
        <end position="1956"/>
    </location>
</feature>
<keyword evidence="9 13" id="KW-0175">Coiled coil</keyword>
<keyword evidence="18" id="KW-1185">Reference proteome</keyword>
<evidence type="ECO:0000256" key="9">
    <source>
        <dbReference type="ARBA" id="ARBA00023054"/>
    </source>
</evidence>
<feature type="domain" description="Ion transport" evidence="16">
    <location>
        <begin position="771"/>
        <end position="864"/>
    </location>
</feature>
<evidence type="ECO:0000256" key="5">
    <source>
        <dbReference type="ARBA" id="ARBA00022574"/>
    </source>
</evidence>
<dbReference type="Gene3D" id="1.20.120.350">
    <property type="entry name" value="Voltage-gated potassium channels. Chain C"/>
    <property type="match status" value="1"/>
</dbReference>
<keyword evidence="12" id="KW-0966">Cell projection</keyword>
<proteinExistence type="predicted"/>
<evidence type="ECO:0000256" key="11">
    <source>
        <dbReference type="ARBA" id="ARBA00023212"/>
    </source>
</evidence>
<evidence type="ECO:0000256" key="10">
    <source>
        <dbReference type="ARBA" id="ARBA00023136"/>
    </source>
</evidence>
<keyword evidence="4" id="KW-0963">Cytoplasm</keyword>
<dbReference type="PANTHER" id="PTHR14885">
    <property type="entry name" value="CILIA- AND FLAGELLA-ASSOCIATED PROTEIN 43-RELATED"/>
    <property type="match status" value="1"/>
</dbReference>
<feature type="coiled-coil region" evidence="13">
    <location>
        <begin position="1596"/>
        <end position="1627"/>
    </location>
</feature>
<keyword evidence="10 15" id="KW-0472">Membrane</keyword>
<dbReference type="GO" id="GO:0003341">
    <property type="term" value="P:cilium movement"/>
    <property type="evidence" value="ECO:0007669"/>
    <property type="project" value="UniProtKB-ARBA"/>
</dbReference>
<dbReference type="GO" id="GO:0005930">
    <property type="term" value="C:axoneme"/>
    <property type="evidence" value="ECO:0007669"/>
    <property type="project" value="TreeGrafter"/>
</dbReference>
<dbReference type="SUPFAM" id="SSF50998">
    <property type="entry name" value="Quinoprotein alcohol dehydrogenase-like"/>
    <property type="match status" value="1"/>
</dbReference>
<evidence type="ECO:0000256" key="14">
    <source>
        <dbReference type="SAM" id="MobiDB-lite"/>
    </source>
</evidence>
<gene>
    <name evidence="17" type="ORF">LOD99_13410</name>
</gene>